<feature type="domain" description="FecR protein" evidence="1">
    <location>
        <begin position="100"/>
        <end position="187"/>
    </location>
</feature>
<dbReference type="Pfam" id="PF16220">
    <property type="entry name" value="DUF4880"/>
    <property type="match status" value="1"/>
</dbReference>
<organism evidence="3">
    <name type="scientific">marine sediment metagenome</name>
    <dbReference type="NCBI Taxonomy" id="412755"/>
    <lineage>
        <taxon>unclassified sequences</taxon>
        <taxon>metagenomes</taxon>
        <taxon>ecological metagenomes</taxon>
    </lineage>
</organism>
<dbReference type="PANTHER" id="PTHR30273">
    <property type="entry name" value="PERIPLASMIC SIGNAL SENSOR AND SIGMA FACTOR ACTIVATOR FECR-RELATED"/>
    <property type="match status" value="1"/>
</dbReference>
<dbReference type="Pfam" id="PF04773">
    <property type="entry name" value="FecR"/>
    <property type="match status" value="1"/>
</dbReference>
<sequence length="305" mass="33386">MLRAAAKWLALVESGHASEADHARLQDWRSSSAHHENAWQRALLLRQRFSGLPTDLAMAALDRPDMARRAAVKRALGVAALLPAAWLVGRQMPVDVWRADLHTATGEQQQLTLADGSSLLLNTDSAVNLDLLAGRLTLVRGEMALKVSASSPLTIEVPYGGIAVSHGEVCVRLNEQDCRVSVISGSAQLQVAQAATALVVNQDQQATLQRSGLGLVEAFDALLPGWREGVLMAEDQLLGNFLRELSRYRPGILRWDPALERLRVTGSFRLEDTDRVLSLLAASLPLEVQSRTRYWVTLVPRKKTA</sequence>
<dbReference type="PANTHER" id="PTHR30273:SF2">
    <property type="entry name" value="PROTEIN FECR"/>
    <property type="match status" value="1"/>
</dbReference>
<dbReference type="InterPro" id="IPR032623">
    <property type="entry name" value="FecR_N"/>
</dbReference>
<gene>
    <name evidence="3" type="ORF">LCGC14_0100660</name>
</gene>
<dbReference type="Gene3D" id="2.60.120.1440">
    <property type="match status" value="1"/>
</dbReference>
<evidence type="ECO:0008006" key="4">
    <source>
        <dbReference type="Google" id="ProtNLM"/>
    </source>
</evidence>
<proteinExistence type="predicted"/>
<feature type="domain" description="FecR N-terminal" evidence="2">
    <location>
        <begin position="3"/>
        <end position="42"/>
    </location>
</feature>
<dbReference type="InterPro" id="IPR006860">
    <property type="entry name" value="FecR"/>
</dbReference>
<protein>
    <recommendedName>
        <fullName evidence="4">FecR protein domain-containing protein</fullName>
    </recommendedName>
</protein>
<dbReference type="AlphaFoldDB" id="A0A0F9VGH3"/>
<dbReference type="GO" id="GO:0016989">
    <property type="term" value="F:sigma factor antagonist activity"/>
    <property type="evidence" value="ECO:0007669"/>
    <property type="project" value="TreeGrafter"/>
</dbReference>
<evidence type="ECO:0000313" key="3">
    <source>
        <dbReference type="EMBL" id="KKO03145.1"/>
    </source>
</evidence>
<evidence type="ECO:0000259" key="2">
    <source>
        <dbReference type="Pfam" id="PF16220"/>
    </source>
</evidence>
<accession>A0A0F9VGH3</accession>
<reference evidence="3" key="1">
    <citation type="journal article" date="2015" name="Nature">
        <title>Complex archaea that bridge the gap between prokaryotes and eukaryotes.</title>
        <authorList>
            <person name="Spang A."/>
            <person name="Saw J.H."/>
            <person name="Jorgensen S.L."/>
            <person name="Zaremba-Niedzwiedzka K."/>
            <person name="Martijn J."/>
            <person name="Lind A.E."/>
            <person name="van Eijk R."/>
            <person name="Schleper C."/>
            <person name="Guy L."/>
            <person name="Ettema T.J."/>
        </authorList>
    </citation>
    <scope>NUCLEOTIDE SEQUENCE</scope>
</reference>
<dbReference type="PIRSF" id="PIRSF018266">
    <property type="entry name" value="FecR"/>
    <property type="match status" value="1"/>
</dbReference>
<dbReference type="InterPro" id="IPR012373">
    <property type="entry name" value="Ferrdict_sens_TM"/>
</dbReference>
<evidence type="ECO:0000259" key="1">
    <source>
        <dbReference type="Pfam" id="PF04773"/>
    </source>
</evidence>
<comment type="caution">
    <text evidence="3">The sequence shown here is derived from an EMBL/GenBank/DDBJ whole genome shotgun (WGS) entry which is preliminary data.</text>
</comment>
<name>A0A0F9VGH3_9ZZZZ</name>
<dbReference type="EMBL" id="LAZR01000028">
    <property type="protein sequence ID" value="KKO03145.1"/>
    <property type="molecule type" value="Genomic_DNA"/>
</dbReference>